<gene>
    <name evidence="1" type="ORF">EOT10_26970</name>
</gene>
<dbReference type="AlphaFoldDB" id="A0A3S2YWI2"/>
<dbReference type="InterPro" id="IPR013762">
    <property type="entry name" value="Integrase-like_cat_sf"/>
</dbReference>
<evidence type="ECO:0000313" key="1">
    <source>
        <dbReference type="EMBL" id="RVU20966.1"/>
    </source>
</evidence>
<comment type="caution">
    <text evidence="1">The sequence shown here is derived from an EMBL/GenBank/DDBJ whole genome shotgun (WGS) entry which is preliminary data.</text>
</comment>
<accession>A0A3S2YWI2</accession>
<dbReference type="GO" id="GO:0015074">
    <property type="term" value="P:DNA integration"/>
    <property type="evidence" value="ECO:0007669"/>
    <property type="project" value="InterPro"/>
</dbReference>
<dbReference type="OrthoDB" id="9815875at2"/>
<organism evidence="1 2">
    <name type="scientific">Streptomyces antnestii</name>
    <dbReference type="NCBI Taxonomy" id="2494256"/>
    <lineage>
        <taxon>Bacteria</taxon>
        <taxon>Bacillati</taxon>
        <taxon>Actinomycetota</taxon>
        <taxon>Actinomycetes</taxon>
        <taxon>Kitasatosporales</taxon>
        <taxon>Streptomycetaceae</taxon>
        <taxon>Streptomyces</taxon>
    </lineage>
</organism>
<proteinExistence type="predicted"/>
<protein>
    <submittedName>
        <fullName evidence="1">Uncharacterized protein</fullName>
    </submittedName>
</protein>
<dbReference type="Gene3D" id="1.10.443.10">
    <property type="entry name" value="Intergrase catalytic core"/>
    <property type="match status" value="1"/>
</dbReference>
<dbReference type="Proteomes" id="UP000283128">
    <property type="component" value="Unassembled WGS sequence"/>
</dbReference>
<dbReference type="RefSeq" id="WP_127830920.1">
    <property type="nucleotide sequence ID" value="NZ_RZYA01000014.1"/>
</dbReference>
<dbReference type="GO" id="GO:0006310">
    <property type="term" value="P:DNA recombination"/>
    <property type="evidence" value="ECO:0007669"/>
    <property type="project" value="InterPro"/>
</dbReference>
<dbReference type="EMBL" id="RZYA01000014">
    <property type="protein sequence ID" value="RVU20966.1"/>
    <property type="molecule type" value="Genomic_DNA"/>
</dbReference>
<reference evidence="1 2" key="1">
    <citation type="submission" date="2019-01" db="EMBL/GenBank/DDBJ databases">
        <title>Genome sequences of Streptomyces and Rhizobium isolates collected from root and soil.</title>
        <authorList>
            <person name="Chhettri S."/>
            <person name="Sevigny J.L."/>
            <person name="Sen A."/>
            <person name="Ennis N."/>
            <person name="Tisa L."/>
        </authorList>
    </citation>
    <scope>NUCLEOTIDE SEQUENCE [LARGE SCALE GENOMIC DNA]</scope>
    <source>
        <strain evidence="1 2">San01</strain>
    </source>
</reference>
<keyword evidence="2" id="KW-1185">Reference proteome</keyword>
<name>A0A3S2YWI2_9ACTN</name>
<evidence type="ECO:0000313" key="2">
    <source>
        <dbReference type="Proteomes" id="UP000283128"/>
    </source>
</evidence>
<sequence>MAATLAVSGHPLDEEDRAYLRAVINSRTREQAGDRSGAGDVLQAAECTRENLAAMLATRDRHTLAGLREVAAELLDEESGEVYAWPALEITLRLSKTNPHGRTRDVVRILAQNDDTCPVTLHRMWAARLAAAEITAGPLLRRVKNGQFTTAGRPPADPARAGGWGDRVLRNLIGACAELVGLAGEELTDDERALLSTNAERRALEELPADQDVREAYRADLRRRRRELRGRRPRWAGHSMRRGCVRHLQRRGTPRHIIEQQCRYRPGSRALARYLDPGVPWADNPTMPLRR</sequence>
<dbReference type="GO" id="GO:0003677">
    <property type="term" value="F:DNA binding"/>
    <property type="evidence" value="ECO:0007669"/>
    <property type="project" value="InterPro"/>
</dbReference>